<name>A0A9P5N4P2_9AGAM</name>
<evidence type="ECO:0000313" key="1">
    <source>
        <dbReference type="EMBL" id="KAF8486278.1"/>
    </source>
</evidence>
<sequence length="1233" mass="139654">MDPLFARDPRLIARDRQRRELERGLSAWLSAINDSRAYGNLAMELIFLCRFFVQAHEQSSNSFIRLRNVLIAADDALKSAAVAGDRTSEKVDKKFREAIHLLSGFEKDFPSKPLDPNTISGTDSSESFPWEAKNSDETESPLTILNALKGNLHAKPMGDQLPKPLAARRTRFYLLSSLPDDDPIVMEQFLSDRPSIQEILWNFSRFKDEKMRLTLRENPHFYTRLPMLPEEYEDRVEVYPTKDFEYVIFHVLTDKPEPVHVMTDSQSFGNFWCPKNAIIFKDICGVLRGETIVKESLGGATSCGFCKRLPVSTISRASVNRHGLQPIITQGCPSMGWKCSTGYLPMHTSIDVGLRICTGREASDSPLLVPFPSPPTSEQPEYSVAYKAHIYMLDNDSLLQIFNHYRQEHEDSWTLRLRWRKLAHVCRRWRCLVLDPWSNLDVCLLLTEHSPSIDTLSHLPPLPLFIRYSINERWAPSMEQKDKDKIHLGLQQHGRVLQVDLRAPSSDLRMCLEPMNKPFPRLGEFSLFSTTTEMNLVLPETLQAPDLRLLSLHGIGLPKGLSLLSSANALSTLSLTHIQDSCYFSPMDLVTRLHGLPHLEELSIGFATPMSLPSSKGELLPTPIPPVTLPALRLLTFRGVDVYLDSLVARINAPVLERLRLTLLFDLDFTLVNLTEFIHRTEGFGCLVAQVNFNKDGGSIYAGYREQWGIGKFSLHVNVDCERLDWQIDSATQICSAVGNVLSAVEELTLDLDEDRMPWDWDKTLDNTMWHELLLPFIGVKKLHVGSSLTLELSQALGSVAGGLVLELLPELQELKVQLEIDHAKNAFSGFIETRESVGHPIHLLAPPIPRLDPEVYPIDPKLFLEDMKDIGKQYRNQAMDLISICRTFIQAQEQTFHSYEELRRVSQIVDDALKSATQAQKKTSKEADKKFKKAVDALSDYEKRCHFKETLAESMAAAVAKYKSSLTILNKLKEKLRKPEPSMEQTMAVKFLIHRSLPDYHPTIVKLMLSPHSGLSEVLWMFSRYKEKNKCLALMQNPHFYERLPTLPEAYGGEFRMDPIETFRHERISVLVDRSGHAGRVFLEIAGQTRAFGNVWGPNDRLVFKDVCGRLESESVVGAAIEGIPNLWCFEEPLLSPPSESQLAHSPNLDTPSLTVTASRITSAEGILIRDWREPIRQMVRFQNVNICITDKPPSSSSSHTPISGTIRRSVTYNKSTNWETFCQWPPIGSNG</sequence>
<reference evidence="1" key="1">
    <citation type="submission" date="2019-10" db="EMBL/GenBank/DDBJ databases">
        <authorList>
            <consortium name="DOE Joint Genome Institute"/>
            <person name="Kuo A."/>
            <person name="Miyauchi S."/>
            <person name="Kiss E."/>
            <person name="Drula E."/>
            <person name="Kohler A."/>
            <person name="Sanchez-Garcia M."/>
            <person name="Andreopoulos B."/>
            <person name="Barry K.W."/>
            <person name="Bonito G."/>
            <person name="Buee M."/>
            <person name="Carver A."/>
            <person name="Chen C."/>
            <person name="Cichocki N."/>
            <person name="Clum A."/>
            <person name="Culley D."/>
            <person name="Crous P.W."/>
            <person name="Fauchery L."/>
            <person name="Girlanda M."/>
            <person name="Hayes R."/>
            <person name="Keri Z."/>
            <person name="LaButti K."/>
            <person name="Lipzen A."/>
            <person name="Lombard V."/>
            <person name="Magnuson J."/>
            <person name="Maillard F."/>
            <person name="Morin E."/>
            <person name="Murat C."/>
            <person name="Nolan M."/>
            <person name="Ohm R."/>
            <person name="Pangilinan J."/>
            <person name="Pereira M."/>
            <person name="Perotto S."/>
            <person name="Peter M."/>
            <person name="Riley R."/>
            <person name="Sitrit Y."/>
            <person name="Stielow B."/>
            <person name="Szollosi G."/>
            <person name="Zifcakova L."/>
            <person name="Stursova M."/>
            <person name="Spatafora J.W."/>
            <person name="Tedersoo L."/>
            <person name="Vaario L.-M."/>
            <person name="Yamada A."/>
            <person name="Yan M."/>
            <person name="Wang P."/>
            <person name="Xu J."/>
            <person name="Bruns T."/>
            <person name="Baldrian P."/>
            <person name="Vilgalys R."/>
            <person name="Henrissat B."/>
            <person name="Grigoriev I.V."/>
            <person name="Hibbett D."/>
            <person name="Nagy L.G."/>
            <person name="Martin F.M."/>
        </authorList>
    </citation>
    <scope>NUCLEOTIDE SEQUENCE</scope>
    <source>
        <strain evidence="1">Prilba</strain>
    </source>
</reference>
<keyword evidence="2" id="KW-1185">Reference proteome</keyword>
<dbReference type="EMBL" id="WHVB01000002">
    <property type="protein sequence ID" value="KAF8486278.1"/>
    <property type="molecule type" value="Genomic_DNA"/>
</dbReference>
<accession>A0A9P5N4P2</accession>
<dbReference type="OrthoDB" id="10430916at2759"/>
<gene>
    <name evidence="1" type="ORF">DFH94DRAFT_178338</name>
</gene>
<evidence type="ECO:0000313" key="2">
    <source>
        <dbReference type="Proteomes" id="UP000759537"/>
    </source>
</evidence>
<protein>
    <submittedName>
        <fullName evidence="1">Uncharacterized protein</fullName>
    </submittedName>
</protein>
<dbReference type="AlphaFoldDB" id="A0A9P5N4P2"/>
<organism evidence="1 2">
    <name type="scientific">Russula ochroleuca</name>
    <dbReference type="NCBI Taxonomy" id="152965"/>
    <lineage>
        <taxon>Eukaryota</taxon>
        <taxon>Fungi</taxon>
        <taxon>Dikarya</taxon>
        <taxon>Basidiomycota</taxon>
        <taxon>Agaricomycotina</taxon>
        <taxon>Agaricomycetes</taxon>
        <taxon>Russulales</taxon>
        <taxon>Russulaceae</taxon>
        <taxon>Russula</taxon>
    </lineage>
</organism>
<reference evidence="1" key="2">
    <citation type="journal article" date="2020" name="Nat. Commun.">
        <title>Large-scale genome sequencing of mycorrhizal fungi provides insights into the early evolution of symbiotic traits.</title>
        <authorList>
            <person name="Miyauchi S."/>
            <person name="Kiss E."/>
            <person name="Kuo A."/>
            <person name="Drula E."/>
            <person name="Kohler A."/>
            <person name="Sanchez-Garcia M."/>
            <person name="Morin E."/>
            <person name="Andreopoulos B."/>
            <person name="Barry K.W."/>
            <person name="Bonito G."/>
            <person name="Buee M."/>
            <person name="Carver A."/>
            <person name="Chen C."/>
            <person name="Cichocki N."/>
            <person name="Clum A."/>
            <person name="Culley D."/>
            <person name="Crous P.W."/>
            <person name="Fauchery L."/>
            <person name="Girlanda M."/>
            <person name="Hayes R.D."/>
            <person name="Keri Z."/>
            <person name="LaButti K."/>
            <person name="Lipzen A."/>
            <person name="Lombard V."/>
            <person name="Magnuson J."/>
            <person name="Maillard F."/>
            <person name="Murat C."/>
            <person name="Nolan M."/>
            <person name="Ohm R.A."/>
            <person name="Pangilinan J."/>
            <person name="Pereira M.F."/>
            <person name="Perotto S."/>
            <person name="Peter M."/>
            <person name="Pfister S."/>
            <person name="Riley R."/>
            <person name="Sitrit Y."/>
            <person name="Stielow J.B."/>
            <person name="Szollosi G."/>
            <person name="Zifcakova L."/>
            <person name="Stursova M."/>
            <person name="Spatafora J.W."/>
            <person name="Tedersoo L."/>
            <person name="Vaario L.M."/>
            <person name="Yamada A."/>
            <person name="Yan M."/>
            <person name="Wang P."/>
            <person name="Xu J."/>
            <person name="Bruns T."/>
            <person name="Baldrian P."/>
            <person name="Vilgalys R."/>
            <person name="Dunand C."/>
            <person name="Henrissat B."/>
            <person name="Grigoriev I.V."/>
            <person name="Hibbett D."/>
            <person name="Nagy L.G."/>
            <person name="Martin F.M."/>
        </authorList>
    </citation>
    <scope>NUCLEOTIDE SEQUENCE</scope>
    <source>
        <strain evidence="1">Prilba</strain>
    </source>
</reference>
<proteinExistence type="predicted"/>
<comment type="caution">
    <text evidence="1">The sequence shown here is derived from an EMBL/GenBank/DDBJ whole genome shotgun (WGS) entry which is preliminary data.</text>
</comment>
<dbReference type="Proteomes" id="UP000759537">
    <property type="component" value="Unassembled WGS sequence"/>
</dbReference>